<reference evidence="1" key="1">
    <citation type="submission" date="2012-04" db="EMBL/GenBank/DDBJ databases">
        <title>Characterization of mineral phosphate solubilization trait from soil metagenome.</title>
        <authorList>
            <person name="Chhabra S."/>
            <person name="Brazil D."/>
            <person name="Morrissey J."/>
            <person name="Burke J."/>
            <person name="O'Gara F."/>
            <person name="Dowling D."/>
        </authorList>
    </citation>
    <scope>NUCLEOTIDE SEQUENCE</scope>
</reference>
<organism evidence="1">
    <name type="scientific">uncultured bacterium F41-01</name>
    <dbReference type="NCBI Taxonomy" id="1191437"/>
    <lineage>
        <taxon>Bacteria</taxon>
        <taxon>environmental samples</taxon>
    </lineage>
</organism>
<protein>
    <submittedName>
        <fullName evidence="1">Uncharacterized protein</fullName>
    </submittedName>
</protein>
<dbReference type="AlphaFoldDB" id="I3VIN5"/>
<evidence type="ECO:0000313" key="1">
    <source>
        <dbReference type="EMBL" id="AFK79241.1"/>
    </source>
</evidence>
<dbReference type="EMBL" id="JQ970528">
    <property type="protein sequence ID" value="AFK79241.1"/>
    <property type="molecule type" value="Genomic_DNA"/>
</dbReference>
<accession>I3VIN5</accession>
<sequence length="56" mass="6643">MSLSRLWQHQGKTAEAHKMLSEIYGWFTEGFDTKDLQEAQTLLEELNRTTQHWHSP</sequence>
<name>I3VIN5_9BACT</name>
<proteinExistence type="predicted"/>